<reference evidence="1 2" key="1">
    <citation type="journal article" date="2023" name="Hortic Res">
        <title>Pangenome of water caltrop reveals structural variations and asymmetric subgenome divergence after allopolyploidization.</title>
        <authorList>
            <person name="Zhang X."/>
            <person name="Chen Y."/>
            <person name="Wang L."/>
            <person name="Yuan Y."/>
            <person name="Fang M."/>
            <person name="Shi L."/>
            <person name="Lu R."/>
            <person name="Comes H.P."/>
            <person name="Ma Y."/>
            <person name="Chen Y."/>
            <person name="Huang G."/>
            <person name="Zhou Y."/>
            <person name="Zheng Z."/>
            <person name="Qiu Y."/>
        </authorList>
    </citation>
    <scope>NUCLEOTIDE SEQUENCE [LARGE SCALE GENOMIC DNA]</scope>
    <source>
        <tissue evidence="1">Roots</tissue>
    </source>
</reference>
<organism evidence="1 2">
    <name type="scientific">Trapa incisa</name>
    <dbReference type="NCBI Taxonomy" id="236973"/>
    <lineage>
        <taxon>Eukaryota</taxon>
        <taxon>Viridiplantae</taxon>
        <taxon>Streptophyta</taxon>
        <taxon>Embryophyta</taxon>
        <taxon>Tracheophyta</taxon>
        <taxon>Spermatophyta</taxon>
        <taxon>Magnoliopsida</taxon>
        <taxon>eudicotyledons</taxon>
        <taxon>Gunneridae</taxon>
        <taxon>Pentapetalae</taxon>
        <taxon>rosids</taxon>
        <taxon>malvids</taxon>
        <taxon>Myrtales</taxon>
        <taxon>Lythraceae</taxon>
        <taxon>Trapa</taxon>
    </lineage>
</organism>
<dbReference type="Proteomes" id="UP001345219">
    <property type="component" value="Chromosome 23"/>
</dbReference>
<keyword evidence="2" id="KW-1185">Reference proteome</keyword>
<dbReference type="AlphaFoldDB" id="A0AAN7KCM5"/>
<gene>
    <name evidence="1" type="ORF">SAY87_029321</name>
</gene>
<evidence type="ECO:0000313" key="2">
    <source>
        <dbReference type="Proteomes" id="UP001345219"/>
    </source>
</evidence>
<name>A0AAN7KCM5_9MYRT</name>
<proteinExistence type="predicted"/>
<protein>
    <submittedName>
        <fullName evidence="1">Uncharacterized protein</fullName>
    </submittedName>
</protein>
<accession>A0AAN7KCM5</accession>
<evidence type="ECO:0000313" key="1">
    <source>
        <dbReference type="EMBL" id="KAK4761437.1"/>
    </source>
</evidence>
<sequence>MRNAWEGVIWSFRKMSYFREIEGRISDFNDAVSFRIFFNDVSYHRRLEIKVLGLALEFTLLISELSDELILS</sequence>
<comment type="caution">
    <text evidence="1">The sequence shown here is derived from an EMBL/GenBank/DDBJ whole genome shotgun (WGS) entry which is preliminary data.</text>
</comment>
<dbReference type="EMBL" id="JAXIOK010000009">
    <property type="protein sequence ID" value="KAK4761437.1"/>
    <property type="molecule type" value="Genomic_DNA"/>
</dbReference>